<keyword evidence="2" id="KW-1185">Reference proteome</keyword>
<organism evidence="1 2">
    <name type="scientific">Saccharopolyspora phatthalungensis</name>
    <dbReference type="NCBI Taxonomy" id="664693"/>
    <lineage>
        <taxon>Bacteria</taxon>
        <taxon>Bacillati</taxon>
        <taxon>Actinomycetota</taxon>
        <taxon>Actinomycetes</taxon>
        <taxon>Pseudonocardiales</taxon>
        <taxon>Pseudonocardiaceae</taxon>
        <taxon>Saccharopolyspora</taxon>
    </lineage>
</organism>
<dbReference type="AlphaFoldDB" id="A0A840QFI7"/>
<proteinExistence type="predicted"/>
<accession>A0A840QFI7</accession>
<name>A0A840QFI7_9PSEU</name>
<evidence type="ECO:0000313" key="2">
    <source>
        <dbReference type="Proteomes" id="UP000584374"/>
    </source>
</evidence>
<evidence type="ECO:0000313" key="1">
    <source>
        <dbReference type="EMBL" id="MBB5157245.1"/>
    </source>
</evidence>
<comment type="caution">
    <text evidence="1">The sequence shown here is derived from an EMBL/GenBank/DDBJ whole genome shotgun (WGS) entry which is preliminary data.</text>
</comment>
<sequence>MRPSDGGRASLRQPDVAHLPRLHELGECADGLLDRDIGVDTVLVVKIDVVHTQPGKRLIAALPHVSRVAPGTLRAIRFTDDPI</sequence>
<dbReference type="Proteomes" id="UP000584374">
    <property type="component" value="Unassembled WGS sequence"/>
</dbReference>
<dbReference type="EMBL" id="JACHIW010000001">
    <property type="protein sequence ID" value="MBB5157245.1"/>
    <property type="molecule type" value="Genomic_DNA"/>
</dbReference>
<reference evidence="1 2" key="1">
    <citation type="submission" date="2020-08" db="EMBL/GenBank/DDBJ databases">
        <title>Sequencing the genomes of 1000 actinobacteria strains.</title>
        <authorList>
            <person name="Klenk H.-P."/>
        </authorList>
    </citation>
    <scope>NUCLEOTIDE SEQUENCE [LARGE SCALE GENOMIC DNA]</scope>
    <source>
        <strain evidence="1 2">DSM 45584</strain>
    </source>
</reference>
<protein>
    <submittedName>
        <fullName evidence="1">Uncharacterized protein</fullName>
    </submittedName>
</protein>
<gene>
    <name evidence="1" type="ORF">BJ970_004779</name>
</gene>